<dbReference type="GO" id="GO:0007166">
    <property type="term" value="P:cell surface receptor signaling pathway"/>
    <property type="evidence" value="ECO:0007669"/>
    <property type="project" value="InterPro"/>
</dbReference>
<dbReference type="Gene3D" id="1.20.930.20">
    <property type="entry name" value="Adaptor protein Cbl, N-terminal domain"/>
    <property type="match status" value="1"/>
</dbReference>
<evidence type="ECO:0000313" key="4">
    <source>
        <dbReference type="Proteomes" id="UP000275267"/>
    </source>
</evidence>
<comment type="caution">
    <text evidence="3">The sequence shown here is derived from an EMBL/GenBank/DDBJ whole genome shotgun (WGS) entry which is preliminary data.</text>
</comment>
<evidence type="ECO:0000313" key="3">
    <source>
        <dbReference type="EMBL" id="RLN29475.1"/>
    </source>
</evidence>
<proteinExistence type="predicted"/>
<dbReference type="STRING" id="4540.A0A3L6T102"/>
<keyword evidence="1" id="KW-0175">Coiled coil</keyword>
<dbReference type="EMBL" id="PQIB02000003">
    <property type="protein sequence ID" value="RLN29475.1"/>
    <property type="molecule type" value="Genomic_DNA"/>
</dbReference>
<evidence type="ECO:0000259" key="2">
    <source>
        <dbReference type="Pfam" id="PF22215"/>
    </source>
</evidence>
<dbReference type="InterPro" id="IPR059179">
    <property type="entry name" value="MLKL-like_MCAfunc"/>
</dbReference>
<keyword evidence="4" id="KW-1185">Reference proteome</keyword>
<protein>
    <recommendedName>
        <fullName evidence="2">Mixed lineage kinase domain-containing protein</fullName>
    </recommendedName>
</protein>
<feature type="coiled-coil region" evidence="1">
    <location>
        <begin position="64"/>
        <end position="120"/>
    </location>
</feature>
<dbReference type="CDD" id="cd21037">
    <property type="entry name" value="MLKL_NTD"/>
    <property type="match status" value="1"/>
</dbReference>
<sequence length="159" mass="17686">MVDVVNIVLKIGELGFKIKTAVDTADDNKEVCVEIGTRVSRITEIVKKLESTGKTEDSTLRNPLNDLKETLDKAYEHIMECQNKNLLSKVIQSKALKNTLDQVNKKIMEHTAILEFANNASNNGNISLIADHIKSGVHVTLPKFPIYNAYDSVDISDMT</sequence>
<organism evidence="3 4">
    <name type="scientific">Panicum miliaceum</name>
    <name type="common">Proso millet</name>
    <name type="synonym">Broomcorn millet</name>
    <dbReference type="NCBI Taxonomy" id="4540"/>
    <lineage>
        <taxon>Eukaryota</taxon>
        <taxon>Viridiplantae</taxon>
        <taxon>Streptophyta</taxon>
        <taxon>Embryophyta</taxon>
        <taxon>Tracheophyta</taxon>
        <taxon>Spermatophyta</taxon>
        <taxon>Magnoliopsida</taxon>
        <taxon>Liliopsida</taxon>
        <taxon>Poales</taxon>
        <taxon>Poaceae</taxon>
        <taxon>PACMAD clade</taxon>
        <taxon>Panicoideae</taxon>
        <taxon>Panicodae</taxon>
        <taxon>Paniceae</taxon>
        <taxon>Panicinae</taxon>
        <taxon>Panicum</taxon>
        <taxon>Panicum sect. Panicum</taxon>
    </lineage>
</organism>
<reference evidence="4" key="1">
    <citation type="journal article" date="2019" name="Nat. Commun.">
        <title>The genome of broomcorn millet.</title>
        <authorList>
            <person name="Zou C."/>
            <person name="Miki D."/>
            <person name="Li D."/>
            <person name="Tang Q."/>
            <person name="Xiao L."/>
            <person name="Rajput S."/>
            <person name="Deng P."/>
            <person name="Jia W."/>
            <person name="Huang R."/>
            <person name="Zhang M."/>
            <person name="Sun Y."/>
            <person name="Hu J."/>
            <person name="Fu X."/>
            <person name="Schnable P.S."/>
            <person name="Li F."/>
            <person name="Zhang H."/>
            <person name="Feng B."/>
            <person name="Zhu X."/>
            <person name="Liu R."/>
            <person name="Schnable J.C."/>
            <person name="Zhu J.-K."/>
            <person name="Zhang H."/>
        </authorList>
    </citation>
    <scope>NUCLEOTIDE SEQUENCE [LARGE SCALE GENOMIC DNA]</scope>
</reference>
<dbReference type="Proteomes" id="UP000275267">
    <property type="component" value="Unassembled WGS sequence"/>
</dbReference>
<dbReference type="AlphaFoldDB" id="A0A3L6T102"/>
<dbReference type="InterPro" id="IPR036537">
    <property type="entry name" value="Adaptor_Cbl_N_dom_sf"/>
</dbReference>
<dbReference type="Pfam" id="PF22215">
    <property type="entry name" value="MLKL_N"/>
    <property type="match status" value="1"/>
</dbReference>
<name>A0A3L6T102_PANMI</name>
<accession>A0A3L6T102</accession>
<dbReference type="PANTHER" id="PTHR35832">
    <property type="entry name" value="OS12G0248400 PROTEIN-RELATED"/>
    <property type="match status" value="1"/>
</dbReference>
<feature type="domain" description="Mixed lineage kinase" evidence="2">
    <location>
        <begin position="12"/>
        <end position="116"/>
    </location>
</feature>
<dbReference type="InterPro" id="IPR054000">
    <property type="entry name" value="MLKL_N"/>
</dbReference>
<evidence type="ECO:0000256" key="1">
    <source>
        <dbReference type="SAM" id="Coils"/>
    </source>
</evidence>
<gene>
    <name evidence="3" type="ORF">C2845_PM05G18230</name>
</gene>